<name>V4AEE0_LOTGI</name>
<dbReference type="InterPro" id="IPR039646">
    <property type="entry name" value="ZNHIT2"/>
</dbReference>
<dbReference type="GO" id="GO:0008270">
    <property type="term" value="F:zinc ion binding"/>
    <property type="evidence" value="ECO:0007669"/>
    <property type="project" value="UniProtKB-UniRule"/>
</dbReference>
<dbReference type="PANTHER" id="PTHR15555:SF0">
    <property type="entry name" value="ZINC FINGER HIT DOMAIN-CONTAINING PROTEIN 2"/>
    <property type="match status" value="1"/>
</dbReference>
<feature type="domain" description="HIT-type" evidence="3">
    <location>
        <begin position="7"/>
        <end position="40"/>
    </location>
</feature>
<dbReference type="EMBL" id="KB200274">
    <property type="protein sequence ID" value="ESP02359.1"/>
    <property type="molecule type" value="Genomic_DNA"/>
</dbReference>
<accession>V4AEE0</accession>
<keyword evidence="1" id="KW-0863">Zinc-finger</keyword>
<dbReference type="OMA" id="NDEQESH"/>
<evidence type="ECO:0000313" key="4">
    <source>
        <dbReference type="EMBL" id="ESP02359.1"/>
    </source>
</evidence>
<dbReference type="KEGG" id="lgi:LOTGIDRAFT_138548"/>
<protein>
    <recommendedName>
        <fullName evidence="3">HIT-type domain-containing protein</fullName>
    </recommendedName>
</protein>
<keyword evidence="1" id="KW-0862">Zinc</keyword>
<dbReference type="STRING" id="225164.V4AEE0"/>
<reference evidence="4 5" key="1">
    <citation type="journal article" date="2013" name="Nature">
        <title>Insights into bilaterian evolution from three spiralian genomes.</title>
        <authorList>
            <person name="Simakov O."/>
            <person name="Marletaz F."/>
            <person name="Cho S.J."/>
            <person name="Edsinger-Gonzales E."/>
            <person name="Havlak P."/>
            <person name="Hellsten U."/>
            <person name="Kuo D.H."/>
            <person name="Larsson T."/>
            <person name="Lv J."/>
            <person name="Arendt D."/>
            <person name="Savage R."/>
            <person name="Osoegawa K."/>
            <person name="de Jong P."/>
            <person name="Grimwood J."/>
            <person name="Chapman J.A."/>
            <person name="Shapiro H."/>
            <person name="Aerts A."/>
            <person name="Otillar R.P."/>
            <person name="Terry A.Y."/>
            <person name="Boore J.L."/>
            <person name="Grigoriev I.V."/>
            <person name="Lindberg D.R."/>
            <person name="Seaver E.C."/>
            <person name="Weisblat D.A."/>
            <person name="Putnam N.H."/>
            <person name="Rokhsar D.S."/>
        </authorList>
    </citation>
    <scope>NUCLEOTIDE SEQUENCE [LARGE SCALE GENOMIC DNA]</scope>
</reference>
<dbReference type="CTD" id="20234075"/>
<dbReference type="RefSeq" id="XP_009046942.1">
    <property type="nucleotide sequence ID" value="XM_009048694.1"/>
</dbReference>
<feature type="region of interest" description="Disordered" evidence="2">
    <location>
        <begin position="73"/>
        <end position="98"/>
    </location>
</feature>
<dbReference type="AlphaFoldDB" id="V4AEE0"/>
<dbReference type="Proteomes" id="UP000030746">
    <property type="component" value="Unassembled WGS sequence"/>
</dbReference>
<evidence type="ECO:0000256" key="2">
    <source>
        <dbReference type="SAM" id="MobiDB-lite"/>
    </source>
</evidence>
<dbReference type="PROSITE" id="PS51083">
    <property type="entry name" value="ZF_HIT"/>
    <property type="match status" value="1"/>
</dbReference>
<gene>
    <name evidence="4" type="ORF">LOTGIDRAFT_138548</name>
</gene>
<feature type="compositionally biased region" description="Acidic residues" evidence="2">
    <location>
        <begin position="77"/>
        <end position="94"/>
    </location>
</feature>
<evidence type="ECO:0000259" key="3">
    <source>
        <dbReference type="PROSITE" id="PS51083"/>
    </source>
</evidence>
<dbReference type="InterPro" id="IPR007529">
    <property type="entry name" value="Znf_HIT"/>
</dbReference>
<proteinExistence type="predicted"/>
<dbReference type="OrthoDB" id="10005492at2759"/>
<keyword evidence="5" id="KW-1185">Reference proteome</keyword>
<dbReference type="CDD" id="cd23024">
    <property type="entry name" value="zf-HIT_ZNHIT2-3"/>
    <property type="match status" value="1"/>
</dbReference>
<evidence type="ECO:0000256" key="1">
    <source>
        <dbReference type="PROSITE-ProRule" id="PRU00453"/>
    </source>
</evidence>
<dbReference type="SUPFAM" id="SSF144232">
    <property type="entry name" value="HIT/MYND zinc finger-like"/>
    <property type="match status" value="1"/>
</dbReference>
<dbReference type="Gene3D" id="3.30.60.190">
    <property type="match status" value="1"/>
</dbReference>
<dbReference type="HOGENOM" id="CLU_1217362_0_0_1"/>
<dbReference type="GeneID" id="20234075"/>
<dbReference type="PANTHER" id="PTHR15555">
    <property type="entry name" value="ZINC FINGER HIT DOMAIN CONTAINING PROTEIN 2 PROTEIN FON -RELATED"/>
    <property type="match status" value="1"/>
</dbReference>
<evidence type="ECO:0000313" key="5">
    <source>
        <dbReference type="Proteomes" id="UP000030746"/>
    </source>
</evidence>
<sequence>MIFFQFDFSCLKEKSQYTCPRCNIKYCSLNCYKDEKHASCSELFYKDWVIQELQETKTRPGDKEKMLEMLSRLENGNPEELDSDDDNDDDEEDLESRLKGLDLDDSEAVLNKLTSKEKAEFEKLLKDGHVGNLVEVWTPWWKETRELIEEVDEKGKKSKKQTKSNKPKLLKNIPDINTLIKTKPSPDIRNNMVNVLYSYAFVCRLHNGGHFDCPVNSAEVGIYQKSKFSIPIISLFSIYCKLWLMM</sequence>
<organism evidence="4 5">
    <name type="scientific">Lottia gigantea</name>
    <name type="common">Giant owl limpet</name>
    <dbReference type="NCBI Taxonomy" id="225164"/>
    <lineage>
        <taxon>Eukaryota</taxon>
        <taxon>Metazoa</taxon>
        <taxon>Spiralia</taxon>
        <taxon>Lophotrochozoa</taxon>
        <taxon>Mollusca</taxon>
        <taxon>Gastropoda</taxon>
        <taxon>Patellogastropoda</taxon>
        <taxon>Lottioidea</taxon>
        <taxon>Lottiidae</taxon>
        <taxon>Lottia</taxon>
    </lineage>
</organism>
<keyword evidence="1" id="KW-0479">Metal-binding</keyword>
<dbReference type="Pfam" id="PF04438">
    <property type="entry name" value="zf-HIT"/>
    <property type="match status" value="1"/>
</dbReference>